<dbReference type="InterPro" id="IPR041931">
    <property type="entry name" value="DNA_pol3_alpha_thumb_dom"/>
</dbReference>
<dbReference type="RefSeq" id="WP_264433746.1">
    <property type="nucleotide sequence ID" value="NZ_CP081495.1"/>
</dbReference>
<name>A0ABY6M0V8_9FLAO</name>
<dbReference type="InterPro" id="IPR040982">
    <property type="entry name" value="DNA_pol3_finger"/>
</dbReference>
<feature type="domain" description="Exonuclease" evidence="8">
    <location>
        <begin position="1"/>
        <end position="192"/>
    </location>
</feature>
<dbReference type="Pfam" id="PF02811">
    <property type="entry name" value="PHP"/>
    <property type="match status" value="1"/>
</dbReference>
<dbReference type="GO" id="GO:0003887">
    <property type="term" value="F:DNA-directed DNA polymerase activity"/>
    <property type="evidence" value="ECO:0007669"/>
    <property type="project" value="UniProtKB-EC"/>
</dbReference>
<dbReference type="Pfam" id="PF00929">
    <property type="entry name" value="RNase_T"/>
    <property type="match status" value="1"/>
</dbReference>
<dbReference type="EC" id="2.7.7.7" evidence="1"/>
<proteinExistence type="predicted"/>
<dbReference type="EMBL" id="CP081495">
    <property type="protein sequence ID" value="UYW01299.1"/>
    <property type="molecule type" value="Genomic_DNA"/>
</dbReference>
<dbReference type="Pfam" id="PF07733">
    <property type="entry name" value="DNA_pol3_alpha"/>
    <property type="match status" value="1"/>
</dbReference>
<reference evidence="10" key="1">
    <citation type="submission" date="2021-08" db="EMBL/GenBank/DDBJ databases">
        <title>Flavobacterium sp. strain CC-SYL302.</title>
        <authorList>
            <person name="Lin S.-Y."/>
            <person name="Lee T.-H."/>
            <person name="Young C.-C."/>
        </authorList>
    </citation>
    <scope>NUCLEOTIDE SEQUENCE</scope>
    <source>
        <strain evidence="10">CC-SYL302</strain>
    </source>
</reference>
<dbReference type="Pfam" id="PF17657">
    <property type="entry name" value="DNA_pol3_finger"/>
    <property type="match status" value="1"/>
</dbReference>
<evidence type="ECO:0000256" key="4">
    <source>
        <dbReference type="ARBA" id="ARBA00022695"/>
    </source>
</evidence>
<dbReference type="InterPro" id="IPR011708">
    <property type="entry name" value="DNA_pol3_alpha_NTPase_dom"/>
</dbReference>
<dbReference type="SMART" id="SM00481">
    <property type="entry name" value="POLIIIAc"/>
    <property type="match status" value="1"/>
</dbReference>
<dbReference type="SMART" id="SM00479">
    <property type="entry name" value="EXOIII"/>
    <property type="match status" value="1"/>
</dbReference>
<comment type="catalytic activity">
    <reaction evidence="7">
        <text>DNA(n) + a 2'-deoxyribonucleoside 5'-triphosphate = DNA(n+1) + diphosphate</text>
        <dbReference type="Rhea" id="RHEA:22508"/>
        <dbReference type="Rhea" id="RHEA-COMP:17339"/>
        <dbReference type="Rhea" id="RHEA-COMP:17340"/>
        <dbReference type="ChEBI" id="CHEBI:33019"/>
        <dbReference type="ChEBI" id="CHEBI:61560"/>
        <dbReference type="ChEBI" id="CHEBI:173112"/>
        <dbReference type="EC" id="2.7.7.7"/>
    </reaction>
</comment>
<dbReference type="InterPro" id="IPR004805">
    <property type="entry name" value="DnaE2/DnaE/PolC"/>
</dbReference>
<evidence type="ECO:0000256" key="6">
    <source>
        <dbReference type="ARBA" id="ARBA00022932"/>
    </source>
</evidence>
<keyword evidence="6" id="KW-0239">DNA-directed DNA polymerase</keyword>
<dbReference type="Proteomes" id="UP001163328">
    <property type="component" value="Chromosome"/>
</dbReference>
<organism evidence="10 11">
    <name type="scientific">Flavobacterium agricola</name>
    <dbReference type="NCBI Taxonomy" id="2870839"/>
    <lineage>
        <taxon>Bacteria</taxon>
        <taxon>Pseudomonadati</taxon>
        <taxon>Bacteroidota</taxon>
        <taxon>Flavobacteriia</taxon>
        <taxon>Flavobacteriales</taxon>
        <taxon>Flavobacteriaceae</taxon>
        <taxon>Flavobacterium</taxon>
    </lineage>
</organism>
<protein>
    <recommendedName>
        <fullName evidence="2">DNA polymerase III subunit alpha</fullName>
        <ecNumber evidence="1">2.7.7.7</ecNumber>
    </recommendedName>
</protein>
<sequence>MYLIFDTETTGLPRDYNAPITDTDNWPRCIQIAWQLHDEMGNLIEHQDYLVQPNGFDIPYDSERIHGISTALAQQKGAALQQVLEHFNIALSKTKFVVGQNVGFDLKIMGAEFYRANLDTDLNELPVLDTCTETTANLLKLPGGRGGRFKLPTLTELHQFLFNQPFAEAHNATADVEATTRCFFELIRKDVFTADELLEDASYLKQFKTQNPKPFELIGLKHINLKKASEEIRKEIEALQKKKEPSQTTKVDLSTHAFAHLHNHTQFSVLQSTIDIGALVKQAAADKMPAIAMTDHGNMMGAFKFVSAILGHNKSVANSIKTAKENGEEPTETEIKPIVGCEFNICENHKDKTKKDNGYQVVLLAKTKKGYHNLAKLSSIAFIDGFYYVPRIDKEILLQYKEDVIVLTGNLMGEIPNKILNTGLKQAEEALLWWKTHFQDDLYVEIMRHNQEDENRANISLIELAHKHQVKLVATNNTYYMNKSDANAHDILLCVKDGEKQATPIGKGRGYRYGLPNSEYYFKTQDEMKALFADIPEAIINIQEIVDKIEVYDLARDILLPKFDIPEEFVDPLDDQDGGKRGENAYLRYLTYKGAEKRYAEITDEIKERLDFELQIIANSGYPGYFLIVQDFIAAARSMGVSVGPGRGSAAGSAVAYCLWITNLDPIQYDLLFERFLNPDRVSMPDIDIDFDDEGRGRVMDYVINKYGANQVAQIITYGKMATKSSIKDAARVLDLPLYESERIAKLIPTMMPGKWNLARFLKESEDEIKKAVRSDEFEPIKELINIANQGDLAAETIQQAKIIEGSMRNTGIHACGVIITPDDITNFVPVQTAKDSDLYVTQFDNSVAESAGLLKMDFLGLKTLTLIKDTCAIIKQRTGKVIDPETIPIDDEKTYQLFQRGETVGVFQYESAGMQKYMRELKPTVFGDLIAMNALYRPGPLEYIPSFIRRKNGEEPITYDLEACEEYLKETYGITVYQEQVMLLSQKLADFTKGEADVLRKAMGKKQKDVLDKMKPKFVEQASAKGHDANILEKIWKDWEAFASYAFNKSHSTCYAWIAYQTAYLKAHYPAEYMAAVLSNNMNDIKSVTFFMEECKRMGLKVLGPDVNESHYKFAVNDNYEIRFGMGAVKGVGEGAVNTIIQNRQDGDYKSIFDLAKRIDLRAANKKAFENLALAGGFDCFTDTHRAQYFHTAEDTITFLEKAIKYGAKHQESANSAQVSLFGEMSDVQIPEPVIPQCEEWGAMEKLAKEKEVVGIYISGHPLDDYKHALKYFAHNRFEELKDIENLIGKNLSFGGIITDVQHRTAKNGKGWATFIVEGYDENYEFRIFDEEYLKLRHFLLLNQFIYLRINIKEGWVNKTTGKKSDPKIQFVNMMLLQDVLSHFAKKINIVLSIFDFDEQKIMELNQLFSIHPGNTPVSFEVLEIEKIKRLVETPLESETNLDEELAENGEEQIQAVLTEEVEEFKIVTKLAMDSRKLKVDINPQFLQDLEQLQIPFKVS</sequence>
<evidence type="ECO:0000256" key="2">
    <source>
        <dbReference type="ARBA" id="ARBA00019114"/>
    </source>
</evidence>
<dbReference type="InterPro" id="IPR012337">
    <property type="entry name" value="RNaseH-like_sf"/>
</dbReference>
<evidence type="ECO:0000256" key="7">
    <source>
        <dbReference type="ARBA" id="ARBA00049244"/>
    </source>
</evidence>
<keyword evidence="4 10" id="KW-0548">Nucleotidyltransferase</keyword>
<dbReference type="InterPro" id="IPR029460">
    <property type="entry name" value="DNAPol_HHH"/>
</dbReference>
<dbReference type="InterPro" id="IPR004013">
    <property type="entry name" value="PHP_dom"/>
</dbReference>
<dbReference type="Gene3D" id="1.10.150.870">
    <property type="match status" value="1"/>
</dbReference>
<dbReference type="Gene3D" id="3.30.420.10">
    <property type="entry name" value="Ribonuclease H-like superfamily/Ribonuclease H"/>
    <property type="match status" value="1"/>
</dbReference>
<evidence type="ECO:0000259" key="9">
    <source>
        <dbReference type="SMART" id="SM00481"/>
    </source>
</evidence>
<dbReference type="PANTHER" id="PTHR32294">
    <property type="entry name" value="DNA POLYMERASE III SUBUNIT ALPHA"/>
    <property type="match status" value="1"/>
</dbReference>
<feature type="domain" description="Polymerase/histidinol phosphatase N-terminal" evidence="9">
    <location>
        <begin position="259"/>
        <end position="347"/>
    </location>
</feature>
<dbReference type="Gene3D" id="1.10.10.1600">
    <property type="entry name" value="Bacterial DNA polymerase III alpha subunit, thumb domain"/>
    <property type="match status" value="1"/>
</dbReference>
<dbReference type="Gene3D" id="3.20.20.140">
    <property type="entry name" value="Metal-dependent hydrolases"/>
    <property type="match status" value="1"/>
</dbReference>
<dbReference type="PANTHER" id="PTHR32294:SF0">
    <property type="entry name" value="DNA POLYMERASE III SUBUNIT ALPHA"/>
    <property type="match status" value="1"/>
</dbReference>
<evidence type="ECO:0000259" key="8">
    <source>
        <dbReference type="SMART" id="SM00479"/>
    </source>
</evidence>
<dbReference type="SUPFAM" id="SSF53098">
    <property type="entry name" value="Ribonuclease H-like"/>
    <property type="match status" value="1"/>
</dbReference>
<evidence type="ECO:0000256" key="5">
    <source>
        <dbReference type="ARBA" id="ARBA00022705"/>
    </source>
</evidence>
<evidence type="ECO:0000313" key="10">
    <source>
        <dbReference type="EMBL" id="UYW01299.1"/>
    </source>
</evidence>
<dbReference type="CDD" id="cd04485">
    <property type="entry name" value="DnaE_OBF"/>
    <property type="match status" value="1"/>
</dbReference>
<dbReference type="InterPro" id="IPR036397">
    <property type="entry name" value="RNaseH_sf"/>
</dbReference>
<gene>
    <name evidence="10" type="primary">dnaE</name>
    <name evidence="10" type="ORF">K5I29_12750</name>
</gene>
<keyword evidence="5" id="KW-0235">DNA replication</keyword>
<dbReference type="InterPro" id="IPR003141">
    <property type="entry name" value="Pol/His_phosphatase_N"/>
</dbReference>
<dbReference type="Pfam" id="PF14579">
    <property type="entry name" value="HHH_6"/>
    <property type="match status" value="1"/>
</dbReference>
<evidence type="ECO:0000256" key="3">
    <source>
        <dbReference type="ARBA" id="ARBA00022679"/>
    </source>
</evidence>
<evidence type="ECO:0000313" key="11">
    <source>
        <dbReference type="Proteomes" id="UP001163328"/>
    </source>
</evidence>
<keyword evidence="11" id="KW-1185">Reference proteome</keyword>
<dbReference type="NCBIfam" id="NF004226">
    <property type="entry name" value="PRK05673.1"/>
    <property type="match status" value="1"/>
</dbReference>
<dbReference type="InterPro" id="IPR013520">
    <property type="entry name" value="Ribonucl_H"/>
</dbReference>
<accession>A0ABY6M0V8</accession>
<evidence type="ECO:0000256" key="1">
    <source>
        <dbReference type="ARBA" id="ARBA00012417"/>
    </source>
</evidence>
<dbReference type="NCBIfam" id="TIGR00594">
    <property type="entry name" value="polc"/>
    <property type="match status" value="1"/>
</dbReference>
<keyword evidence="3 10" id="KW-0808">Transferase</keyword>
<dbReference type="CDD" id="cd06127">
    <property type="entry name" value="DEDDh"/>
    <property type="match status" value="1"/>
</dbReference>